<feature type="compositionally biased region" description="Low complexity" evidence="1">
    <location>
        <begin position="26"/>
        <end position="40"/>
    </location>
</feature>
<organism evidence="3 4">
    <name type="scientific">Heligmosomoides polygyrus</name>
    <name type="common">Parasitic roundworm</name>
    <dbReference type="NCBI Taxonomy" id="6339"/>
    <lineage>
        <taxon>Eukaryota</taxon>
        <taxon>Metazoa</taxon>
        <taxon>Ecdysozoa</taxon>
        <taxon>Nematoda</taxon>
        <taxon>Chromadorea</taxon>
        <taxon>Rhabditida</taxon>
        <taxon>Rhabditina</taxon>
        <taxon>Rhabditomorpha</taxon>
        <taxon>Strongyloidea</taxon>
        <taxon>Heligmosomidae</taxon>
        <taxon>Heligmosomoides</taxon>
    </lineage>
</organism>
<feature type="compositionally biased region" description="Low complexity" evidence="1">
    <location>
        <begin position="932"/>
        <end position="947"/>
    </location>
</feature>
<reference evidence="2 3" key="1">
    <citation type="submission" date="2018-11" db="EMBL/GenBank/DDBJ databases">
        <authorList>
            <consortium name="Pathogen Informatics"/>
        </authorList>
    </citation>
    <scope>NUCLEOTIDE SEQUENCE [LARGE SCALE GENOMIC DNA]</scope>
</reference>
<feature type="region of interest" description="Disordered" evidence="1">
    <location>
        <begin position="897"/>
        <end position="953"/>
    </location>
</feature>
<feature type="compositionally biased region" description="Basic and acidic residues" evidence="1">
    <location>
        <begin position="915"/>
        <end position="926"/>
    </location>
</feature>
<dbReference type="WBParaSite" id="HPBE_0002606501-mRNA-1">
    <property type="protein sequence ID" value="HPBE_0002606501-mRNA-1"/>
    <property type="gene ID" value="HPBE_0002606501"/>
</dbReference>
<feature type="compositionally biased region" description="Low complexity" evidence="1">
    <location>
        <begin position="160"/>
        <end position="176"/>
    </location>
</feature>
<feature type="region of interest" description="Disordered" evidence="1">
    <location>
        <begin position="1"/>
        <end position="40"/>
    </location>
</feature>
<gene>
    <name evidence="2" type="ORF">HPBE_LOCUS26064</name>
</gene>
<dbReference type="Proteomes" id="UP000050761">
    <property type="component" value="Unassembled WGS sequence"/>
</dbReference>
<evidence type="ECO:0000313" key="3">
    <source>
        <dbReference type="Proteomes" id="UP000050761"/>
    </source>
</evidence>
<evidence type="ECO:0000313" key="4">
    <source>
        <dbReference type="WBParaSite" id="HPBE_0002606501-mRNA-1"/>
    </source>
</evidence>
<feature type="compositionally biased region" description="Low complexity" evidence="1">
    <location>
        <begin position="1"/>
        <end position="16"/>
    </location>
</feature>
<accession>A0A3P8FKJ0</accession>
<feature type="region of interest" description="Disordered" evidence="1">
    <location>
        <begin position="58"/>
        <end position="208"/>
    </location>
</feature>
<keyword evidence="3" id="KW-1185">Reference proteome</keyword>
<dbReference type="OrthoDB" id="5871832at2759"/>
<dbReference type="EMBL" id="UZAH01039122">
    <property type="protein sequence ID" value="VDP55475.1"/>
    <property type="molecule type" value="Genomic_DNA"/>
</dbReference>
<protein>
    <submittedName>
        <fullName evidence="4">AAA_12 domain-containing protein</fullName>
    </submittedName>
</protein>
<feature type="compositionally biased region" description="Pro residues" evidence="1">
    <location>
        <begin position="897"/>
        <end position="910"/>
    </location>
</feature>
<dbReference type="AlphaFoldDB" id="A0A183GTP5"/>
<name>A0A183GTP5_HELPZ</name>
<reference evidence="4" key="2">
    <citation type="submission" date="2019-09" db="UniProtKB">
        <authorList>
            <consortium name="WormBaseParasite"/>
        </authorList>
    </citation>
    <scope>IDENTIFICATION</scope>
</reference>
<feature type="compositionally biased region" description="Basic and acidic residues" evidence="1">
    <location>
        <begin position="75"/>
        <end position="87"/>
    </location>
</feature>
<evidence type="ECO:0000313" key="2">
    <source>
        <dbReference type="EMBL" id="VDP55475.1"/>
    </source>
</evidence>
<proteinExistence type="predicted"/>
<dbReference type="PANTHER" id="PTHR48125">
    <property type="entry name" value="LP07818P1"/>
    <property type="match status" value="1"/>
</dbReference>
<sequence length="953" mass="105097">MDSSVPLPSSPTVPVSEFDVPKPEPADTATPTPATTDDPDSIAADVLADLLVNVTNPPFDDADSLFSPKVGEVSPIHETEADRKVSNDRSSGTPAAALPESASAADSQVAAASVSTATTLSLDHDASSATLSRLSLREEPPAKLSFAALVGQKPERFSKPRSSPTTPESPGPSSSRQVDPSPPKRTRQQPPSQTPGSEPGIHPQPAVDVHQDRTPANYRSRYEGQHPWAHYVTERPPLSNVTEDTVTSEMVPTVYRHLSQSGYFATRFVRSLFPRRFVGSPSPRNRIPIPELMRMGDAIAFRRQADRIIDELRNHRYVDVEPANPRTPPGIPRTAVCPPEINGVRPALYQVVSKGYGQGAVLEAKDFFVPCPDHMELHCIVLDQYSVNVLAQTRGFDRTQLSVKDLVWVLSLRPTQRAREDPENTLQQARKPRATAMDTTLPYFFRAREFILVTPPRDNRIVLGIVLSVPRRGPEGNLVNNIRVAFEGSKEAVIISPRVCEFPIDEAVNDQLLFAEIRCNSSCAVRFSQPPVSKEAQRFLVNAVRGVLPAYPDDGLLPLRVYRLTPAEEDWVADREDTFHNYARNPPEARRRMGKIFGAACAVLSSTTHIADDKSTRPVTAVVASLDSSPVRLRFSLRDVSAENGWSTHRPADVWFVNSTLLARMVIAEAVFSFESRTLSVTLHSTISCHQAVRRIIERQGWIQDAAVRVRICVRLARPPVSSDPLFALLAEENIFGTADLDLPCAANAILRELYMGTARQQPPVPLHLQQPPPPMSNGWSTHRSADVWFVNSTLLARMVIAEAVFSFESRTLSVTLHSTISCHQAVRRIIERQGWIQDAAVRVRICVRLARPPVSSDPLFALLAEENIFGTADLDLPCAANAILRELYMGTARQQPPVPLHLQQPPPPMSEACADEKRSEDEEKERRRRPGAAAAITSPPSPTRSTAPERQD</sequence>
<evidence type="ECO:0000256" key="1">
    <source>
        <dbReference type="SAM" id="MobiDB-lite"/>
    </source>
</evidence>
<dbReference type="PANTHER" id="PTHR48125:SF10">
    <property type="entry name" value="OS12G0136300 PROTEIN"/>
    <property type="match status" value="1"/>
</dbReference>
<feature type="compositionally biased region" description="Low complexity" evidence="1">
    <location>
        <begin position="94"/>
        <end position="134"/>
    </location>
</feature>
<accession>A0A183GTP5</accession>